<feature type="chain" id="PRO_5001639315" evidence="5">
    <location>
        <begin position="26"/>
        <end position="362"/>
    </location>
</feature>
<comment type="similarity">
    <text evidence="1">Belongs to the 'GDSL' lipolytic enzyme family.</text>
</comment>
<gene>
    <name evidence="6" type="ORF">JCGZ_14076</name>
</gene>
<dbReference type="InterPro" id="IPR036514">
    <property type="entry name" value="SGNH_hydro_sf"/>
</dbReference>
<accession>A0A067K7R8</accession>
<feature type="signal peptide" evidence="5">
    <location>
        <begin position="1"/>
        <end position="25"/>
    </location>
</feature>
<dbReference type="Proteomes" id="UP000027138">
    <property type="component" value="Unassembled WGS sequence"/>
</dbReference>
<evidence type="ECO:0000256" key="2">
    <source>
        <dbReference type="ARBA" id="ARBA00022729"/>
    </source>
</evidence>
<evidence type="ECO:0000256" key="5">
    <source>
        <dbReference type="SAM" id="SignalP"/>
    </source>
</evidence>
<dbReference type="Pfam" id="PF00657">
    <property type="entry name" value="Lipase_GDSL"/>
    <property type="match status" value="1"/>
</dbReference>
<keyword evidence="4" id="KW-0325">Glycoprotein</keyword>
<dbReference type="InterPro" id="IPR035669">
    <property type="entry name" value="SGNH_plant_lipase-like"/>
</dbReference>
<sequence>MDESLTKVPFFLTVVFCFLPLYVQSQCKKNPVVFTFGDSNTDTGAYFSGLGMLFGAPNGRTYFNKPSGRLSDGRLVIDFLCESLNINYLTPYLQPLGPNFKYGVNFAFSGAATSPRFKPFSLDVQILQFIHFRTRSPDLLSQGYKDLISEEDFEDALYIFDIGQNDLAASFEYLSHEEVMRKIPSIIEEIDYAIQDIYDHGGRNFWVHNTGPLGCLPRILSITEKTASDFDEHGCLQPINNAAKEFNQQLHDLCVQLRTELEDSSIVYVDMYSIKYDLFANPATYGFVNPLMACCGYGGAPYNYNRNITCGKSGHNVCGEGSKYINWDGVHYTEAANAIVASKILSSNYSSPQTNFNFFCNT</sequence>
<reference evidence="6 7" key="1">
    <citation type="journal article" date="2014" name="PLoS ONE">
        <title>Global Analysis of Gene Expression Profiles in Physic Nut (Jatropha curcas L.) Seedlings Exposed to Salt Stress.</title>
        <authorList>
            <person name="Zhang L."/>
            <person name="Zhang C."/>
            <person name="Wu P."/>
            <person name="Chen Y."/>
            <person name="Li M."/>
            <person name="Jiang H."/>
            <person name="Wu G."/>
        </authorList>
    </citation>
    <scope>NUCLEOTIDE SEQUENCE [LARGE SCALE GENOMIC DNA]</scope>
    <source>
        <strain evidence="7">cv. GZQX0401</strain>
        <tissue evidence="6">Young leaves</tissue>
    </source>
</reference>
<dbReference type="EMBL" id="KK914782">
    <property type="protein sequence ID" value="KDP28305.1"/>
    <property type="molecule type" value="Genomic_DNA"/>
</dbReference>
<evidence type="ECO:0000256" key="4">
    <source>
        <dbReference type="ARBA" id="ARBA00023180"/>
    </source>
</evidence>
<evidence type="ECO:0000256" key="3">
    <source>
        <dbReference type="ARBA" id="ARBA00022801"/>
    </source>
</evidence>
<dbReference type="InterPro" id="IPR001087">
    <property type="entry name" value="GDSL"/>
</dbReference>
<protein>
    <submittedName>
        <fullName evidence="6">Uncharacterized protein</fullName>
    </submittedName>
</protein>
<evidence type="ECO:0000313" key="7">
    <source>
        <dbReference type="Proteomes" id="UP000027138"/>
    </source>
</evidence>
<evidence type="ECO:0000256" key="1">
    <source>
        <dbReference type="ARBA" id="ARBA00008668"/>
    </source>
</evidence>
<organism evidence="6 7">
    <name type="scientific">Jatropha curcas</name>
    <name type="common">Barbados nut</name>
    <dbReference type="NCBI Taxonomy" id="180498"/>
    <lineage>
        <taxon>Eukaryota</taxon>
        <taxon>Viridiplantae</taxon>
        <taxon>Streptophyta</taxon>
        <taxon>Embryophyta</taxon>
        <taxon>Tracheophyta</taxon>
        <taxon>Spermatophyta</taxon>
        <taxon>Magnoliopsida</taxon>
        <taxon>eudicotyledons</taxon>
        <taxon>Gunneridae</taxon>
        <taxon>Pentapetalae</taxon>
        <taxon>rosids</taxon>
        <taxon>fabids</taxon>
        <taxon>Malpighiales</taxon>
        <taxon>Euphorbiaceae</taxon>
        <taxon>Crotonoideae</taxon>
        <taxon>Jatropheae</taxon>
        <taxon>Jatropha</taxon>
    </lineage>
</organism>
<dbReference type="PANTHER" id="PTHR22835">
    <property type="entry name" value="ZINC FINGER FYVE DOMAIN CONTAINING PROTEIN"/>
    <property type="match status" value="1"/>
</dbReference>
<dbReference type="AlphaFoldDB" id="A0A067K7R8"/>
<evidence type="ECO:0000313" key="6">
    <source>
        <dbReference type="EMBL" id="KDP28305.1"/>
    </source>
</evidence>
<name>A0A067K7R8_JATCU</name>
<keyword evidence="3" id="KW-0378">Hydrolase</keyword>
<proteinExistence type="inferred from homology"/>
<dbReference type="PANTHER" id="PTHR22835:SF158">
    <property type="entry name" value="GDSL ESTERASE_LIPASE LIP-4-LIKE ISOFORM X1"/>
    <property type="match status" value="1"/>
</dbReference>
<dbReference type="SUPFAM" id="SSF52266">
    <property type="entry name" value="SGNH hydrolase"/>
    <property type="match status" value="1"/>
</dbReference>
<dbReference type="KEGG" id="jcu:105642667"/>
<keyword evidence="7" id="KW-1185">Reference proteome</keyword>
<dbReference type="GO" id="GO:0016788">
    <property type="term" value="F:hydrolase activity, acting on ester bonds"/>
    <property type="evidence" value="ECO:0007669"/>
    <property type="project" value="InterPro"/>
</dbReference>
<dbReference type="OrthoDB" id="655468at2759"/>
<keyword evidence="2 5" id="KW-0732">Signal</keyword>
<dbReference type="CDD" id="cd01837">
    <property type="entry name" value="SGNH_plant_lipase_like"/>
    <property type="match status" value="1"/>
</dbReference>
<dbReference type="Gene3D" id="3.40.50.1110">
    <property type="entry name" value="SGNH hydrolase"/>
    <property type="match status" value="1"/>
</dbReference>